<dbReference type="EMBL" id="CAJOBH010003998">
    <property type="protein sequence ID" value="CAF3974164.1"/>
    <property type="molecule type" value="Genomic_DNA"/>
</dbReference>
<dbReference type="Pfam" id="PF01535">
    <property type="entry name" value="PPR"/>
    <property type="match status" value="6"/>
</dbReference>
<dbReference type="PANTHER" id="PTHR24015">
    <property type="entry name" value="OS07G0578800 PROTEIN-RELATED"/>
    <property type="match status" value="1"/>
</dbReference>
<dbReference type="InterPro" id="IPR046960">
    <property type="entry name" value="PPR_At4g14850-like_plant"/>
</dbReference>
<evidence type="ECO:0008006" key="3">
    <source>
        <dbReference type="Google" id="ProtNLM"/>
    </source>
</evidence>
<dbReference type="InterPro" id="IPR011990">
    <property type="entry name" value="TPR-like_helical_dom_sf"/>
</dbReference>
<dbReference type="InterPro" id="IPR002885">
    <property type="entry name" value="PPR_rpt"/>
</dbReference>
<gene>
    <name evidence="1" type="ORF">BYL167_LOCUS12248</name>
</gene>
<sequence length="668" mass="75451">MGLNFQEMLGMGTDVESWWIYEAMISNMTPPVKLSYTFQQLTDAHLERVIHETFQKNDRTELDLTGNRITDVGAAFLAQALQQNQTVIKLGLAWNKIGDTGAKYLAEALRNNTTLNKLDLWGNEITENGVHYLFEALRYNRVLLELEVGAGIISLNQEKRLKQQDGRIQFSSLFLVKRAVSIQCDANLNAQMKLLNDKKQFRKALELFDEYKDKNIGTLSRFTILQALKSCAQIRDLQRGSTIHRFMSSDMKKNSYILTSLIHLYMQCGDVVRAQSIFEMSEKKTLSMYGAMMKGYVQNKMGKTAIDLFNEIEVPDEFTTTFLFNACAQLENNEALNVTKKIAKEMPKAFQLDHILLTSLLDALIKCGDVISAETLFYNAKKKTLAMYGAMMKGYIKNNMAKKAIDLFNEIRIPDEITTTLLFNACAQLETNEALNRAKKIAKEMPKSFQSDQILLTSLLDGKLGFVHKAKEIFENMIEPDQIGYGAMINTYGLNGMGTQAVELYSQMPTEFIHDAIHVSLLNACSHSGLIDQAHAIFKSVQLKTDKIYTSMIDCLSRGSFLDEAQKLIDEFECHNAPSWPMYMALLAGARNAKNNQISQKVFNRMKKLFPDLTDPITAATILLANSYASSGEIDMASKLRQELVKSRRKKQVGLSWTLINGRVIVSL</sequence>
<comment type="caution">
    <text evidence="1">The sequence shown here is derived from an EMBL/GenBank/DDBJ whole genome shotgun (WGS) entry which is preliminary data.</text>
</comment>
<accession>A0A8S2N380</accession>
<dbReference type="SUPFAM" id="SSF52047">
    <property type="entry name" value="RNI-like"/>
    <property type="match status" value="1"/>
</dbReference>
<name>A0A8S2N380_9BILA</name>
<dbReference type="SMART" id="SM00368">
    <property type="entry name" value="LRR_RI"/>
    <property type="match status" value="3"/>
</dbReference>
<protein>
    <recommendedName>
        <fullName evidence="3">Pentatricopeptide repeat-containing protein</fullName>
    </recommendedName>
</protein>
<dbReference type="InterPro" id="IPR001611">
    <property type="entry name" value="Leu-rich_rpt"/>
</dbReference>
<reference evidence="1" key="1">
    <citation type="submission" date="2021-02" db="EMBL/GenBank/DDBJ databases">
        <authorList>
            <person name="Nowell W R."/>
        </authorList>
    </citation>
    <scope>NUCLEOTIDE SEQUENCE</scope>
</reference>
<dbReference type="PANTHER" id="PTHR24015:SF46">
    <property type="entry name" value="OS12G0181900 PROTEIN"/>
    <property type="match status" value="1"/>
</dbReference>
<dbReference type="GO" id="GO:0009451">
    <property type="term" value="P:RNA modification"/>
    <property type="evidence" value="ECO:0007669"/>
    <property type="project" value="InterPro"/>
</dbReference>
<dbReference type="GO" id="GO:0003723">
    <property type="term" value="F:RNA binding"/>
    <property type="evidence" value="ECO:0007669"/>
    <property type="project" value="InterPro"/>
</dbReference>
<dbReference type="Proteomes" id="UP000681967">
    <property type="component" value="Unassembled WGS sequence"/>
</dbReference>
<proteinExistence type="predicted"/>
<evidence type="ECO:0000313" key="2">
    <source>
        <dbReference type="Proteomes" id="UP000681967"/>
    </source>
</evidence>
<organism evidence="1 2">
    <name type="scientific">Rotaria magnacalcarata</name>
    <dbReference type="NCBI Taxonomy" id="392030"/>
    <lineage>
        <taxon>Eukaryota</taxon>
        <taxon>Metazoa</taxon>
        <taxon>Spiralia</taxon>
        <taxon>Gnathifera</taxon>
        <taxon>Rotifera</taxon>
        <taxon>Eurotatoria</taxon>
        <taxon>Bdelloidea</taxon>
        <taxon>Philodinida</taxon>
        <taxon>Philodinidae</taxon>
        <taxon>Rotaria</taxon>
    </lineage>
</organism>
<dbReference type="NCBIfam" id="TIGR00756">
    <property type="entry name" value="PPR"/>
    <property type="match status" value="1"/>
</dbReference>
<dbReference type="Gene3D" id="1.25.40.10">
    <property type="entry name" value="Tetratricopeptide repeat domain"/>
    <property type="match status" value="4"/>
</dbReference>
<dbReference type="Pfam" id="PF13516">
    <property type="entry name" value="LRR_6"/>
    <property type="match status" value="3"/>
</dbReference>
<dbReference type="InterPro" id="IPR032675">
    <property type="entry name" value="LRR_dom_sf"/>
</dbReference>
<evidence type="ECO:0000313" key="1">
    <source>
        <dbReference type="EMBL" id="CAF3974164.1"/>
    </source>
</evidence>
<dbReference type="Gene3D" id="3.80.10.10">
    <property type="entry name" value="Ribonuclease Inhibitor"/>
    <property type="match status" value="1"/>
</dbReference>
<dbReference type="AlphaFoldDB" id="A0A8S2N380"/>